<reference evidence="1 2" key="1">
    <citation type="journal article" date="2023" name="Genes (Basel)">
        <title>Chromosome-Level Genome Assembly and Circadian Gene Repertoire of the Patagonia Blennie Eleginops maclovinus-The Closest Ancestral Proxy of Antarctic Cryonotothenioids.</title>
        <authorList>
            <person name="Cheng C.C."/>
            <person name="Rivera-Colon A.G."/>
            <person name="Minhas B.F."/>
            <person name="Wilson L."/>
            <person name="Rayamajhi N."/>
            <person name="Vargas-Chacoff L."/>
            <person name="Catchen J.M."/>
        </authorList>
    </citation>
    <scope>NUCLEOTIDE SEQUENCE [LARGE SCALE GENOMIC DNA]</scope>
    <source>
        <strain evidence="1">JMC-PN-2008</strain>
    </source>
</reference>
<gene>
    <name evidence="1" type="ORF">PBY51_018663</name>
</gene>
<dbReference type="Proteomes" id="UP001346869">
    <property type="component" value="Unassembled WGS sequence"/>
</dbReference>
<accession>A0AAN8AYD2</accession>
<evidence type="ECO:0000313" key="1">
    <source>
        <dbReference type="EMBL" id="KAK5873638.1"/>
    </source>
</evidence>
<proteinExistence type="predicted"/>
<sequence>MDSLPLSQLAHLCHRGALRHREVTGLLKDAPLGTRKVERLPLCLSHWDRISEGYQAAHLNEGWSQQEPAEQSYYYQRLSCAALTLP</sequence>
<keyword evidence="2" id="KW-1185">Reference proteome</keyword>
<dbReference type="EMBL" id="JAUZQC010000003">
    <property type="protein sequence ID" value="KAK5873638.1"/>
    <property type="molecule type" value="Genomic_DNA"/>
</dbReference>
<dbReference type="AlphaFoldDB" id="A0AAN8AYD2"/>
<organism evidence="1 2">
    <name type="scientific">Eleginops maclovinus</name>
    <name type="common">Patagonian blennie</name>
    <name type="synonym">Eleginus maclovinus</name>
    <dbReference type="NCBI Taxonomy" id="56733"/>
    <lineage>
        <taxon>Eukaryota</taxon>
        <taxon>Metazoa</taxon>
        <taxon>Chordata</taxon>
        <taxon>Craniata</taxon>
        <taxon>Vertebrata</taxon>
        <taxon>Euteleostomi</taxon>
        <taxon>Actinopterygii</taxon>
        <taxon>Neopterygii</taxon>
        <taxon>Teleostei</taxon>
        <taxon>Neoteleostei</taxon>
        <taxon>Acanthomorphata</taxon>
        <taxon>Eupercaria</taxon>
        <taxon>Perciformes</taxon>
        <taxon>Notothenioidei</taxon>
        <taxon>Eleginopidae</taxon>
        <taxon>Eleginops</taxon>
    </lineage>
</organism>
<comment type="caution">
    <text evidence="1">The sequence shown here is derived from an EMBL/GenBank/DDBJ whole genome shotgun (WGS) entry which is preliminary data.</text>
</comment>
<evidence type="ECO:0000313" key="2">
    <source>
        <dbReference type="Proteomes" id="UP001346869"/>
    </source>
</evidence>
<name>A0AAN8AYD2_ELEMC</name>
<reference evidence="1 2" key="2">
    <citation type="journal article" date="2023" name="Mol. Biol. Evol.">
        <title>Genomics of Secondarily Temperate Adaptation in the Only Non-Antarctic Icefish.</title>
        <authorList>
            <person name="Rivera-Colon A.G."/>
            <person name="Rayamajhi N."/>
            <person name="Minhas B.F."/>
            <person name="Madrigal G."/>
            <person name="Bilyk K.T."/>
            <person name="Yoon V."/>
            <person name="Hune M."/>
            <person name="Gregory S."/>
            <person name="Cheng C.H.C."/>
            <person name="Catchen J.M."/>
        </authorList>
    </citation>
    <scope>NUCLEOTIDE SEQUENCE [LARGE SCALE GENOMIC DNA]</scope>
    <source>
        <strain evidence="1">JMC-PN-2008</strain>
    </source>
</reference>
<protein>
    <submittedName>
        <fullName evidence="1">Uncharacterized protein</fullName>
    </submittedName>
</protein>